<keyword evidence="5" id="KW-1185">Reference proteome</keyword>
<protein>
    <submittedName>
        <fullName evidence="4">Secreted protein</fullName>
    </submittedName>
</protein>
<evidence type="ECO:0000313" key="5">
    <source>
        <dbReference type="Proteomes" id="UP001153365"/>
    </source>
</evidence>
<evidence type="ECO:0000256" key="2">
    <source>
        <dbReference type="SAM" id="SignalP"/>
    </source>
</evidence>
<feature type="region of interest" description="Disordered" evidence="1">
    <location>
        <begin position="179"/>
        <end position="209"/>
    </location>
</feature>
<feature type="signal peptide" evidence="2">
    <location>
        <begin position="1"/>
        <end position="32"/>
    </location>
</feature>
<proteinExistence type="evidence at transcript level"/>
<evidence type="ECO:0000313" key="4">
    <source>
        <dbReference type="EMBL" id="CAH7686458.1"/>
    </source>
</evidence>
<keyword evidence="2" id="KW-0732">Signal</keyword>
<organism evidence="3">
    <name type="scientific">Phakopsora pachyrhizi</name>
    <name type="common">Asian soybean rust disease fungus</name>
    <dbReference type="NCBI Taxonomy" id="170000"/>
    <lineage>
        <taxon>Eukaryota</taxon>
        <taxon>Fungi</taxon>
        <taxon>Dikarya</taxon>
        <taxon>Basidiomycota</taxon>
        <taxon>Pucciniomycotina</taxon>
        <taxon>Pucciniomycetes</taxon>
        <taxon>Pucciniales</taxon>
        <taxon>Phakopsoraceae</taxon>
        <taxon>Phakopsora</taxon>
    </lineage>
</organism>
<evidence type="ECO:0000256" key="1">
    <source>
        <dbReference type="SAM" id="MobiDB-lite"/>
    </source>
</evidence>
<reference evidence="4" key="2">
    <citation type="submission" date="2022-06" db="EMBL/GenBank/DDBJ databases">
        <authorList>
            <consortium name="SYNGENTA / RWTH Aachen University"/>
        </authorList>
    </citation>
    <scope>NUCLEOTIDE SEQUENCE</scope>
</reference>
<name>A0A0S1MK82_PHAPC</name>
<sequence>MTQSIPSFSTFSKLLATLILLSTSTLFQLSLARVDLGGGHMGLAMTHTCKDPNTVSCTELDDDWPDLGLACPVAHHDIPKHTLGMMSATLIQLGRYKEVNKKDFPIDECYTTAPNSTVSSYGFISQGTFDMWFFAHDKCNCKPRVIPVCNDRATEDDKCNLRTFTLCKVTKKTEICSPKHHEGWQPISKSKQKQSDANTSTDKLNNDDQETDLSIGEKYMFDPKYRKQTAFNSLTGSWWRLMEILGVWGAI</sequence>
<dbReference type="EMBL" id="CALTRL010005793">
    <property type="protein sequence ID" value="CAH7686458.1"/>
    <property type="molecule type" value="Genomic_DNA"/>
</dbReference>
<reference evidence="3" key="1">
    <citation type="submission" date="2015-07" db="EMBL/GenBank/DDBJ databases">
        <title>Elucidating the P. pachyrhizi secretome and potential effectors.</title>
        <authorList>
            <person name="de Carvalho M.C.C.G."/>
            <person name="Nascimento L.C."/>
            <person name="Darben L.M."/>
            <person name="Polizel-Podanosqui A.M."/>
            <person name="Lopes-Caitar V.S."/>
            <person name="Rocha C.S."/>
            <person name="Qi M."/>
            <person name="Carazolle M."/>
            <person name="Kuwahara M.K."/>
            <person name="Pereira G.A.G."/>
            <person name="Abdelnoor R.V."/>
            <person name="Whitham S.A."/>
            <person name="Marcelino-Guimaraes F.C."/>
        </authorList>
    </citation>
    <scope>NUCLEOTIDE SEQUENCE</scope>
</reference>
<accession>A0A0S1MK82</accession>
<dbReference type="EMBL" id="KT247112">
    <property type="protein sequence ID" value="ALL41201.1"/>
    <property type="molecule type" value="mRNA"/>
</dbReference>
<dbReference type="AlphaFoldDB" id="A0A0S1MK82"/>
<gene>
    <name evidence="4" type="ORF">PPACK8108_LOCUS21107</name>
</gene>
<evidence type="ECO:0000313" key="3">
    <source>
        <dbReference type="EMBL" id="ALL41201.1"/>
    </source>
</evidence>
<feature type="chain" id="PRO_5044546721" evidence="2">
    <location>
        <begin position="33"/>
        <end position="251"/>
    </location>
</feature>
<dbReference type="Proteomes" id="UP001153365">
    <property type="component" value="Unassembled WGS sequence"/>
</dbReference>
<dbReference type="OrthoDB" id="2501962at2759"/>